<proteinExistence type="inferred from homology"/>
<evidence type="ECO:0000313" key="11">
    <source>
        <dbReference type="Proteomes" id="UP000008743"/>
    </source>
</evidence>
<reference evidence="11" key="1">
    <citation type="submission" date="2011-02" db="EMBL/GenBank/DDBJ databases">
        <title>The Genome Sequence of Capsaspora owczarzaki ATCC 30864.</title>
        <authorList>
            <person name="Russ C."/>
            <person name="Cuomo C."/>
            <person name="Burger G."/>
            <person name="Gray M.W."/>
            <person name="Holland P.W.H."/>
            <person name="King N."/>
            <person name="Lang F.B.F."/>
            <person name="Roger A.J."/>
            <person name="Ruiz-Trillo I."/>
            <person name="Young S.K."/>
            <person name="Zeng Q."/>
            <person name="Gargeya S."/>
            <person name="Alvarado L."/>
            <person name="Berlin A."/>
            <person name="Chapman S.B."/>
            <person name="Chen Z."/>
            <person name="Freedman E."/>
            <person name="Gellesch M."/>
            <person name="Goldberg J."/>
            <person name="Griggs A."/>
            <person name="Gujja S."/>
            <person name="Heilman E."/>
            <person name="Heiman D."/>
            <person name="Howarth C."/>
            <person name="Mehta T."/>
            <person name="Neiman D."/>
            <person name="Pearson M."/>
            <person name="Roberts A."/>
            <person name="Saif S."/>
            <person name="Shea T."/>
            <person name="Shenoy N."/>
            <person name="Sisk P."/>
            <person name="Stolte C."/>
            <person name="Sykes S."/>
            <person name="White J."/>
            <person name="Yandava C."/>
            <person name="Haas B."/>
            <person name="Nusbaum C."/>
            <person name="Birren B."/>
        </authorList>
    </citation>
    <scope>NUCLEOTIDE SEQUENCE</scope>
    <source>
        <strain evidence="11">ATCC 30864</strain>
    </source>
</reference>
<dbReference type="OrthoDB" id="21368at2759"/>
<sequence>MSDDQTPPAVAAAPRPAVHPDRLGNFAPGSVSADRSGGSENSDRRDDDDRDRRDQRDQRDQRDHRGGRDDRDRGGYDDYRGDTRGRPSAGGRSDDGGYRRNRSRSRSPDAGDDRRRSRSSRSSRRDSSRGRSRSRSPHSDSEDETDFDRALQAAARRRREDAAAAAAASAAVAAAPKPPTQVSNASASRDSGKNTGGAKAAQISSNRAGEGSHSVASNANVGLAPPGSNEAVMMASGEDGDEMEDPDLEVMRMMGISGFGSTKGKHVPGADVSAAAIKQPRRYRQYMNRRGGFNRPLDQIK</sequence>
<feature type="region of interest" description="Disordered" evidence="8">
    <location>
        <begin position="1"/>
        <end position="244"/>
    </location>
</feature>
<evidence type="ECO:0000256" key="8">
    <source>
        <dbReference type="SAM" id="MobiDB-lite"/>
    </source>
</evidence>
<dbReference type="GO" id="GO:0006397">
    <property type="term" value="P:mRNA processing"/>
    <property type="evidence" value="ECO:0007669"/>
    <property type="project" value="UniProtKB-KW"/>
</dbReference>
<evidence type="ECO:0000256" key="6">
    <source>
        <dbReference type="ARBA" id="ARBA00023187"/>
    </source>
</evidence>
<feature type="domain" description="U4/U6.U5 small nuclear ribonucleoprotein 27kDa protein" evidence="9">
    <location>
        <begin position="248"/>
        <end position="300"/>
    </location>
</feature>
<evidence type="ECO:0000256" key="4">
    <source>
        <dbReference type="ARBA" id="ARBA00011825"/>
    </source>
</evidence>
<keyword evidence="6" id="KW-0508">mRNA splicing</keyword>
<organism evidence="10 11">
    <name type="scientific">Capsaspora owczarzaki (strain ATCC 30864)</name>
    <dbReference type="NCBI Taxonomy" id="595528"/>
    <lineage>
        <taxon>Eukaryota</taxon>
        <taxon>Filasterea</taxon>
        <taxon>Capsaspora</taxon>
    </lineage>
</organism>
<evidence type="ECO:0000313" key="10">
    <source>
        <dbReference type="EMBL" id="KJE89172.1"/>
    </source>
</evidence>
<dbReference type="PANTHER" id="PTHR31077">
    <property type="entry name" value="U4/U6.U5 SMALL NUCLEAR RIBONUCLEOPROTEIN 27 KDA PROTEIN"/>
    <property type="match status" value="1"/>
</dbReference>
<evidence type="ECO:0000256" key="2">
    <source>
        <dbReference type="ARBA" id="ARBA00004123"/>
    </source>
</evidence>
<evidence type="ECO:0000256" key="3">
    <source>
        <dbReference type="ARBA" id="ARBA00008218"/>
    </source>
</evidence>
<dbReference type="PANTHER" id="PTHR31077:SF1">
    <property type="entry name" value="U4_U6.U5 SMALL NUCLEAR RIBONUCLEOPROTEIN 27 KDA PROTEIN"/>
    <property type="match status" value="1"/>
</dbReference>
<feature type="compositionally biased region" description="Polar residues" evidence="8">
    <location>
        <begin position="180"/>
        <end position="189"/>
    </location>
</feature>
<dbReference type="STRING" id="595528.A0A0D2VGZ3"/>
<accession>A0A0D2VGZ3</accession>
<dbReference type="eggNOG" id="KOG3263">
    <property type="taxonomic scope" value="Eukaryota"/>
</dbReference>
<dbReference type="GO" id="GO:0008380">
    <property type="term" value="P:RNA splicing"/>
    <property type="evidence" value="ECO:0007669"/>
    <property type="project" value="UniProtKB-KW"/>
</dbReference>
<comment type="subcellular location">
    <subcellularLocation>
        <location evidence="2">Nucleus</location>
    </subcellularLocation>
</comment>
<dbReference type="GO" id="GO:0071011">
    <property type="term" value="C:precatalytic spliceosome"/>
    <property type="evidence" value="ECO:0007669"/>
    <property type="project" value="TreeGrafter"/>
</dbReference>
<evidence type="ECO:0000256" key="1">
    <source>
        <dbReference type="ARBA" id="ARBA00003632"/>
    </source>
</evidence>
<protein>
    <submittedName>
        <fullName evidence="10">Splicing factor</fullName>
    </submittedName>
</protein>
<keyword evidence="7" id="KW-0539">Nucleus</keyword>
<dbReference type="Pfam" id="PF08648">
    <property type="entry name" value="SNRNP27"/>
    <property type="match status" value="1"/>
</dbReference>
<evidence type="ECO:0000256" key="7">
    <source>
        <dbReference type="ARBA" id="ARBA00023242"/>
    </source>
</evidence>
<evidence type="ECO:0000256" key="5">
    <source>
        <dbReference type="ARBA" id="ARBA00022664"/>
    </source>
</evidence>
<dbReference type="Proteomes" id="UP000008743">
    <property type="component" value="Unassembled WGS sequence"/>
</dbReference>
<comment type="subunit">
    <text evidence="4">Part of a tri-snRNP complex.</text>
</comment>
<keyword evidence="11" id="KW-1185">Reference proteome</keyword>
<comment type="similarity">
    <text evidence="3">Belongs to the SNUT3 family.</text>
</comment>
<dbReference type="AlphaFoldDB" id="A0A0D2VGZ3"/>
<feature type="compositionally biased region" description="Low complexity" evidence="8">
    <location>
        <begin position="7"/>
        <end position="16"/>
    </location>
</feature>
<feature type="compositionally biased region" description="Basic and acidic residues" evidence="8">
    <location>
        <begin position="41"/>
        <end position="85"/>
    </location>
</feature>
<feature type="compositionally biased region" description="Low complexity" evidence="8">
    <location>
        <begin position="163"/>
        <end position="175"/>
    </location>
</feature>
<dbReference type="InParanoid" id="A0A0D2VGZ3"/>
<name>A0A0D2VGZ3_CAPO3</name>
<feature type="compositionally biased region" description="Basic and acidic residues" evidence="8">
    <location>
        <begin position="106"/>
        <end position="115"/>
    </location>
</feature>
<dbReference type="EMBL" id="KE346360">
    <property type="protein sequence ID" value="KJE89172.1"/>
    <property type="molecule type" value="Genomic_DNA"/>
</dbReference>
<gene>
    <name evidence="10" type="ORF">CAOG_000697</name>
</gene>
<comment type="function">
    <text evidence="1">May play a role in mRNA splicing.</text>
</comment>
<evidence type="ECO:0000259" key="9">
    <source>
        <dbReference type="Pfam" id="PF08648"/>
    </source>
</evidence>
<keyword evidence="5" id="KW-0507">mRNA processing</keyword>
<dbReference type="InterPro" id="IPR013957">
    <property type="entry name" value="SNRNP27"/>
</dbReference>